<protein>
    <submittedName>
        <fullName evidence="1">Methyltransferase like 17</fullName>
    </submittedName>
</protein>
<dbReference type="AlphaFoldDB" id="A0A8I3WAV3"/>
<accession>A0A8I3WAV3</accession>
<evidence type="ECO:0000313" key="1">
    <source>
        <dbReference type="Ensembl" id="ENSCJAP00000090469.1"/>
    </source>
</evidence>
<reference evidence="1" key="2">
    <citation type="submission" date="2025-08" db="UniProtKB">
        <authorList>
            <consortium name="Ensembl"/>
        </authorList>
    </citation>
    <scope>IDENTIFICATION</scope>
</reference>
<reference evidence="1" key="3">
    <citation type="submission" date="2025-09" db="UniProtKB">
        <authorList>
            <consortium name="Ensembl"/>
        </authorList>
    </citation>
    <scope>IDENTIFICATION</scope>
</reference>
<organism evidence="1 2">
    <name type="scientific">Callithrix jacchus</name>
    <name type="common">White-tufted-ear marmoset</name>
    <name type="synonym">Simia Jacchus</name>
    <dbReference type="NCBI Taxonomy" id="9483"/>
    <lineage>
        <taxon>Eukaryota</taxon>
        <taxon>Metazoa</taxon>
        <taxon>Chordata</taxon>
        <taxon>Craniata</taxon>
        <taxon>Vertebrata</taxon>
        <taxon>Euteleostomi</taxon>
        <taxon>Mammalia</taxon>
        <taxon>Eutheria</taxon>
        <taxon>Euarchontoglires</taxon>
        <taxon>Primates</taxon>
        <taxon>Haplorrhini</taxon>
        <taxon>Platyrrhini</taxon>
        <taxon>Cebidae</taxon>
        <taxon>Callitrichinae</taxon>
        <taxon>Callithrix</taxon>
        <taxon>Callithrix</taxon>
    </lineage>
</organism>
<dbReference type="Proteomes" id="UP000008225">
    <property type="component" value="Chromosome 10"/>
</dbReference>
<dbReference type="Ensembl" id="ENSCJAT00000139013.1">
    <property type="protein sequence ID" value="ENSCJAP00000090469.1"/>
    <property type="gene ID" value="ENSCJAG00000009609.5"/>
</dbReference>
<dbReference type="GeneTree" id="ENSGT00390000006103"/>
<gene>
    <name evidence="1" type="primary">METTL17</name>
</gene>
<sequence>MAGPLRYRLTLGRLCPGLGVVPQTRALAAVVPGVTQVDNKSDFLQKRPHRQHPGIRKLPHVRLPQALSNGAQLLLREIAEPNMENQVQALTNYLWSRHLPVEPEELQRRAVHLEKKFLENPGPDFQSLFSPQTYFRQRRNFVKQCFMHYVKLPTIGKN</sequence>
<proteinExistence type="predicted"/>
<evidence type="ECO:0000313" key="2">
    <source>
        <dbReference type="Proteomes" id="UP000008225"/>
    </source>
</evidence>
<name>A0A8I3WAV3_CALJA</name>
<reference evidence="1 2" key="1">
    <citation type="submission" date="2009-03" db="EMBL/GenBank/DDBJ databases">
        <authorList>
            <person name="Warren W."/>
            <person name="Ye L."/>
            <person name="Minx P."/>
            <person name="Worley K."/>
            <person name="Gibbs R."/>
            <person name="Wilson R.K."/>
        </authorList>
    </citation>
    <scope>NUCLEOTIDE SEQUENCE [LARGE SCALE GENOMIC DNA]</scope>
</reference>
<keyword evidence="2" id="KW-1185">Reference proteome</keyword>